<comment type="subcellular location">
    <subcellularLocation>
        <location evidence="9">Cell membrane</location>
        <topology evidence="9">Single-pass membrane protein</topology>
    </subcellularLocation>
    <subcellularLocation>
        <location evidence="1">Membrane</location>
        <topology evidence="1">Single-pass membrane protein</topology>
    </subcellularLocation>
</comment>
<evidence type="ECO:0000256" key="9">
    <source>
        <dbReference type="HAMAP-Rule" id="MF_00237"/>
    </source>
</evidence>
<dbReference type="PANTHER" id="PTHR33162:SF1">
    <property type="entry name" value="SEC-INDEPENDENT PROTEIN TRANSLOCASE PROTEIN TATA, CHLOROPLASTIC"/>
    <property type="match status" value="1"/>
</dbReference>
<gene>
    <name evidence="12" type="ORF">CQA43_05255</name>
</gene>
<evidence type="ECO:0000256" key="4">
    <source>
        <dbReference type="ARBA" id="ARBA00022692"/>
    </source>
</evidence>
<keyword evidence="10" id="KW-0175">Coiled coil</keyword>
<dbReference type="PANTHER" id="PTHR33162">
    <property type="entry name" value="SEC-INDEPENDENT PROTEIN TRANSLOCASE PROTEIN TATA, CHLOROPLASTIC"/>
    <property type="match status" value="1"/>
</dbReference>
<evidence type="ECO:0000256" key="2">
    <source>
        <dbReference type="ARBA" id="ARBA00022448"/>
    </source>
</evidence>
<dbReference type="NCBIfam" id="TIGR01410">
    <property type="entry name" value="tatB"/>
    <property type="match status" value="1"/>
</dbReference>
<sequence>MFGMGFFEILMIAVVAIIFLGPEKLPKALVDMAKFLRAVKKTMDDAKENLEREVNLNKIKEEALAYKNSITQEVQTLSKDLELKDLNLDLEPNSSPSQTTKENPQTNQTTTKDSTLEKSSHSQSKEIQPNKLDKTTLRFGANLAEEQSQTQTTRNENV</sequence>
<dbReference type="GO" id="GO:0043953">
    <property type="term" value="P:protein transport by the Tat complex"/>
    <property type="evidence" value="ECO:0007669"/>
    <property type="project" value="UniProtKB-UniRule"/>
</dbReference>
<proteinExistence type="inferred from homology"/>
<feature type="compositionally biased region" description="Polar residues" evidence="11">
    <location>
        <begin position="92"/>
        <end position="113"/>
    </location>
</feature>
<dbReference type="HAMAP" id="MF_00237">
    <property type="entry name" value="TatB"/>
    <property type="match status" value="1"/>
</dbReference>
<accession>A0A3D8ICY4</accession>
<dbReference type="GeneID" id="82535694"/>
<evidence type="ECO:0000256" key="7">
    <source>
        <dbReference type="ARBA" id="ARBA00023010"/>
    </source>
</evidence>
<dbReference type="InterPro" id="IPR018448">
    <property type="entry name" value="TatB"/>
</dbReference>
<comment type="similarity">
    <text evidence="9">Belongs to the TatB family.</text>
</comment>
<evidence type="ECO:0000256" key="3">
    <source>
        <dbReference type="ARBA" id="ARBA00022475"/>
    </source>
</evidence>
<dbReference type="AlphaFoldDB" id="A0A3D8ICY4"/>
<keyword evidence="6 9" id="KW-1133">Transmembrane helix</keyword>
<dbReference type="EMBL" id="NXLS01000004">
    <property type="protein sequence ID" value="RDU63027.1"/>
    <property type="molecule type" value="Genomic_DNA"/>
</dbReference>
<evidence type="ECO:0000256" key="10">
    <source>
        <dbReference type="SAM" id="Coils"/>
    </source>
</evidence>
<keyword evidence="3 9" id="KW-1003">Cell membrane</keyword>
<evidence type="ECO:0000313" key="13">
    <source>
        <dbReference type="Proteomes" id="UP000256650"/>
    </source>
</evidence>
<name>A0A3D8ICY4_9HELI</name>
<dbReference type="GO" id="GO:0033281">
    <property type="term" value="C:TAT protein transport complex"/>
    <property type="evidence" value="ECO:0007669"/>
    <property type="project" value="UniProtKB-UniRule"/>
</dbReference>
<dbReference type="OrthoDB" id="5373084at2"/>
<evidence type="ECO:0000313" key="12">
    <source>
        <dbReference type="EMBL" id="RDU63027.1"/>
    </source>
</evidence>
<feature type="region of interest" description="Disordered" evidence="11">
    <location>
        <begin position="85"/>
        <end position="158"/>
    </location>
</feature>
<evidence type="ECO:0000256" key="5">
    <source>
        <dbReference type="ARBA" id="ARBA00022927"/>
    </source>
</evidence>
<organism evidence="12 13">
    <name type="scientific">Helicobacter ganmani</name>
    <dbReference type="NCBI Taxonomy" id="60246"/>
    <lineage>
        <taxon>Bacteria</taxon>
        <taxon>Pseudomonadati</taxon>
        <taxon>Campylobacterota</taxon>
        <taxon>Epsilonproteobacteria</taxon>
        <taxon>Campylobacterales</taxon>
        <taxon>Helicobacteraceae</taxon>
        <taxon>Helicobacter</taxon>
    </lineage>
</organism>
<keyword evidence="4 9" id="KW-0812">Transmembrane</keyword>
<dbReference type="Proteomes" id="UP000256650">
    <property type="component" value="Unassembled WGS sequence"/>
</dbReference>
<keyword evidence="13" id="KW-1185">Reference proteome</keyword>
<reference evidence="12 13" key="1">
    <citation type="submission" date="2018-04" db="EMBL/GenBank/DDBJ databases">
        <title>Novel Campyloabacter and Helicobacter Species and Strains.</title>
        <authorList>
            <person name="Mannion A.J."/>
            <person name="Shen Z."/>
            <person name="Fox J.G."/>
        </authorList>
    </citation>
    <scope>NUCLEOTIDE SEQUENCE [LARGE SCALE GENOMIC DNA]</scope>
    <source>
        <strain evidence="12 13">MIT 99-5101</strain>
    </source>
</reference>
<dbReference type="Pfam" id="PF02416">
    <property type="entry name" value="TatA_B_E"/>
    <property type="match status" value="1"/>
</dbReference>
<feature type="compositionally biased region" description="Basic and acidic residues" evidence="11">
    <location>
        <begin position="114"/>
        <end position="124"/>
    </location>
</feature>
<keyword evidence="7 9" id="KW-0811">Translocation</keyword>
<feature type="coiled-coil region" evidence="10">
    <location>
        <begin position="33"/>
        <end position="63"/>
    </location>
</feature>
<dbReference type="GO" id="GO:0008320">
    <property type="term" value="F:protein transmembrane transporter activity"/>
    <property type="evidence" value="ECO:0007669"/>
    <property type="project" value="UniProtKB-UniRule"/>
</dbReference>
<comment type="caution">
    <text evidence="12">The sequence shown here is derived from an EMBL/GenBank/DDBJ whole genome shotgun (WGS) entry which is preliminary data.</text>
</comment>
<feature type="compositionally biased region" description="Polar residues" evidence="11">
    <location>
        <begin position="145"/>
        <end position="158"/>
    </location>
</feature>
<dbReference type="PRINTS" id="PR01506">
    <property type="entry name" value="TATBPROTEIN"/>
</dbReference>
<dbReference type="InterPro" id="IPR003369">
    <property type="entry name" value="TatA/B/E"/>
</dbReference>
<keyword evidence="8 9" id="KW-0472">Membrane</keyword>
<keyword evidence="5 9" id="KW-0653">Protein transport</keyword>
<protein>
    <recommendedName>
        <fullName evidence="9">Sec-independent protein translocase protein TatB homolog</fullName>
    </recommendedName>
</protein>
<evidence type="ECO:0000256" key="8">
    <source>
        <dbReference type="ARBA" id="ARBA00023136"/>
    </source>
</evidence>
<evidence type="ECO:0000256" key="6">
    <source>
        <dbReference type="ARBA" id="ARBA00022989"/>
    </source>
</evidence>
<dbReference type="RefSeq" id="WP_115551561.1">
    <property type="nucleotide sequence ID" value="NZ_CAONBV010000018.1"/>
</dbReference>
<keyword evidence="2 9" id="KW-0813">Transport</keyword>
<dbReference type="Gene3D" id="1.20.5.3310">
    <property type="match status" value="1"/>
</dbReference>
<evidence type="ECO:0000256" key="1">
    <source>
        <dbReference type="ARBA" id="ARBA00004167"/>
    </source>
</evidence>
<evidence type="ECO:0000256" key="11">
    <source>
        <dbReference type="SAM" id="MobiDB-lite"/>
    </source>
</evidence>